<gene>
    <name evidence="14" type="ORF">KP509_13G073600</name>
</gene>
<evidence type="ECO:0000256" key="5">
    <source>
        <dbReference type="ARBA" id="ARBA00022957"/>
    </source>
</evidence>
<keyword evidence="10 13" id="KW-0472">Membrane</keyword>
<comment type="caution">
    <text evidence="14">The sequence shown here is derived from an EMBL/GenBank/DDBJ whole genome shotgun (WGS) entry which is preliminary data.</text>
</comment>
<dbReference type="InterPro" id="IPR019654">
    <property type="entry name" value="NADH-quinone_OxRdatse_su_L"/>
</dbReference>
<comment type="catalytic activity">
    <reaction evidence="12">
        <text>a plastoquinone + NADH + (n+1) H(+)(in) = a plastoquinol + NAD(+) + n H(+)(out)</text>
        <dbReference type="Rhea" id="RHEA:42608"/>
        <dbReference type="Rhea" id="RHEA-COMP:9561"/>
        <dbReference type="Rhea" id="RHEA-COMP:9562"/>
        <dbReference type="ChEBI" id="CHEBI:15378"/>
        <dbReference type="ChEBI" id="CHEBI:17757"/>
        <dbReference type="ChEBI" id="CHEBI:57540"/>
        <dbReference type="ChEBI" id="CHEBI:57945"/>
        <dbReference type="ChEBI" id="CHEBI:62192"/>
    </reaction>
</comment>
<keyword evidence="8" id="KW-0520">NAD</keyword>
<comment type="subcellular location">
    <subcellularLocation>
        <location evidence="1">Membrane</location>
        <topology evidence="1">Multi-pass membrane protein</topology>
    </subcellularLocation>
</comment>
<sequence length="85" mass="9919">MVPDILDAIFLSVVTAILYLIVAPLGIYYYLHKRWFKRKMAEAIFQFWLVFTFFPGMLLLAPFINLRGAPKEGAKEPWDEIRPSL</sequence>
<keyword evidence="4" id="KW-0521">NADP</keyword>
<evidence type="ECO:0000256" key="9">
    <source>
        <dbReference type="ARBA" id="ARBA00023078"/>
    </source>
</evidence>
<dbReference type="Pfam" id="PF10716">
    <property type="entry name" value="NdhL"/>
    <property type="match status" value="1"/>
</dbReference>
<evidence type="ECO:0000256" key="3">
    <source>
        <dbReference type="ARBA" id="ARBA00022719"/>
    </source>
</evidence>
<dbReference type="Proteomes" id="UP000825935">
    <property type="component" value="Chromosome 13"/>
</dbReference>
<keyword evidence="5" id="KW-0618">Plastoquinone</keyword>
<dbReference type="AlphaFoldDB" id="A0A8T2TIU9"/>
<keyword evidence="15" id="KW-1185">Reference proteome</keyword>
<dbReference type="PANTHER" id="PTHR36727">
    <property type="entry name" value="NAD(P)H-QUINONE OXIDOREDUCTASE SUBUNIT L, CHLOROPLASTIC"/>
    <property type="match status" value="1"/>
</dbReference>
<evidence type="ECO:0000256" key="7">
    <source>
        <dbReference type="ARBA" id="ARBA00022989"/>
    </source>
</evidence>
<evidence type="ECO:0000256" key="2">
    <source>
        <dbReference type="ARBA" id="ARBA00022692"/>
    </source>
</evidence>
<evidence type="ECO:0000256" key="8">
    <source>
        <dbReference type="ARBA" id="ARBA00023027"/>
    </source>
</evidence>
<dbReference type="GO" id="GO:0016020">
    <property type="term" value="C:membrane"/>
    <property type="evidence" value="ECO:0007669"/>
    <property type="project" value="UniProtKB-SubCell"/>
</dbReference>
<keyword evidence="7 13" id="KW-1133">Transmembrane helix</keyword>
<evidence type="ECO:0000313" key="15">
    <source>
        <dbReference type="Proteomes" id="UP000825935"/>
    </source>
</evidence>
<evidence type="ECO:0000256" key="13">
    <source>
        <dbReference type="SAM" id="Phobius"/>
    </source>
</evidence>
<evidence type="ECO:0000256" key="4">
    <source>
        <dbReference type="ARBA" id="ARBA00022857"/>
    </source>
</evidence>
<feature type="transmembrane region" description="Helical" evidence="13">
    <location>
        <begin position="6"/>
        <end position="31"/>
    </location>
</feature>
<comment type="catalytic activity">
    <reaction evidence="11">
        <text>a plastoquinone + NADPH + (n+1) H(+)(in) = a plastoquinol + NADP(+) + n H(+)(out)</text>
        <dbReference type="Rhea" id="RHEA:42612"/>
        <dbReference type="Rhea" id="RHEA-COMP:9561"/>
        <dbReference type="Rhea" id="RHEA-COMP:9562"/>
        <dbReference type="ChEBI" id="CHEBI:15378"/>
        <dbReference type="ChEBI" id="CHEBI:17757"/>
        <dbReference type="ChEBI" id="CHEBI:57783"/>
        <dbReference type="ChEBI" id="CHEBI:58349"/>
        <dbReference type="ChEBI" id="CHEBI:62192"/>
    </reaction>
</comment>
<feature type="transmembrane region" description="Helical" evidence="13">
    <location>
        <begin position="43"/>
        <end position="64"/>
    </location>
</feature>
<keyword evidence="6" id="KW-1278">Translocase</keyword>
<reference evidence="14" key="1">
    <citation type="submission" date="2021-08" db="EMBL/GenBank/DDBJ databases">
        <title>WGS assembly of Ceratopteris richardii.</title>
        <authorList>
            <person name="Marchant D.B."/>
            <person name="Chen G."/>
            <person name="Jenkins J."/>
            <person name="Shu S."/>
            <person name="Leebens-Mack J."/>
            <person name="Grimwood J."/>
            <person name="Schmutz J."/>
            <person name="Soltis P."/>
            <person name="Soltis D."/>
            <person name="Chen Z.-H."/>
        </authorList>
    </citation>
    <scope>NUCLEOTIDE SEQUENCE</scope>
    <source>
        <strain evidence="14">Whitten #5841</strain>
        <tissue evidence="14">Leaf</tissue>
    </source>
</reference>
<evidence type="ECO:0000256" key="1">
    <source>
        <dbReference type="ARBA" id="ARBA00004141"/>
    </source>
</evidence>
<evidence type="ECO:0000313" key="14">
    <source>
        <dbReference type="EMBL" id="KAH7421743.1"/>
    </source>
</evidence>
<dbReference type="PANTHER" id="PTHR36727:SF2">
    <property type="entry name" value="NAD(P)H-QUINONE OXIDOREDUCTASE SUBUNIT L, CHLOROPLASTIC"/>
    <property type="match status" value="1"/>
</dbReference>
<dbReference type="EMBL" id="CM035418">
    <property type="protein sequence ID" value="KAH7421743.1"/>
    <property type="molecule type" value="Genomic_DNA"/>
</dbReference>
<dbReference type="GO" id="GO:0016655">
    <property type="term" value="F:oxidoreductase activity, acting on NAD(P)H, quinone or similar compound as acceptor"/>
    <property type="evidence" value="ECO:0007669"/>
    <property type="project" value="InterPro"/>
</dbReference>
<keyword evidence="2 13" id="KW-0812">Transmembrane</keyword>
<organism evidence="14 15">
    <name type="scientific">Ceratopteris richardii</name>
    <name type="common">Triangle waterfern</name>
    <dbReference type="NCBI Taxonomy" id="49495"/>
    <lineage>
        <taxon>Eukaryota</taxon>
        <taxon>Viridiplantae</taxon>
        <taxon>Streptophyta</taxon>
        <taxon>Embryophyta</taxon>
        <taxon>Tracheophyta</taxon>
        <taxon>Polypodiopsida</taxon>
        <taxon>Polypodiidae</taxon>
        <taxon>Polypodiales</taxon>
        <taxon>Pteridineae</taxon>
        <taxon>Pteridaceae</taxon>
        <taxon>Parkerioideae</taxon>
        <taxon>Ceratopteris</taxon>
    </lineage>
</organism>
<protein>
    <submittedName>
        <fullName evidence="14">Uncharacterized protein</fullName>
    </submittedName>
</protein>
<evidence type="ECO:0000256" key="6">
    <source>
        <dbReference type="ARBA" id="ARBA00022967"/>
    </source>
</evidence>
<dbReference type="GO" id="GO:0048038">
    <property type="term" value="F:quinone binding"/>
    <property type="evidence" value="ECO:0007669"/>
    <property type="project" value="UniProtKB-KW"/>
</dbReference>
<keyword evidence="3" id="KW-0874">Quinone</keyword>
<dbReference type="OrthoDB" id="2016985at2759"/>
<keyword evidence="9" id="KW-0793">Thylakoid</keyword>
<proteinExistence type="predicted"/>
<name>A0A8T2TIU9_CERRI</name>
<accession>A0A8T2TIU9</accession>
<evidence type="ECO:0000256" key="12">
    <source>
        <dbReference type="ARBA" id="ARBA00048026"/>
    </source>
</evidence>
<evidence type="ECO:0000256" key="10">
    <source>
        <dbReference type="ARBA" id="ARBA00023136"/>
    </source>
</evidence>
<evidence type="ECO:0000256" key="11">
    <source>
        <dbReference type="ARBA" id="ARBA00047726"/>
    </source>
</evidence>